<dbReference type="SUPFAM" id="SSF46785">
    <property type="entry name" value="Winged helix' DNA-binding domain"/>
    <property type="match status" value="1"/>
</dbReference>
<feature type="domain" description="HTH marR-type" evidence="4">
    <location>
        <begin position="11"/>
        <end position="140"/>
    </location>
</feature>
<evidence type="ECO:0000313" key="5">
    <source>
        <dbReference type="EMBL" id="GGE55798.1"/>
    </source>
</evidence>
<dbReference type="RefSeq" id="WP_188698743.1">
    <property type="nucleotide sequence ID" value="NZ_BMIR01000031.1"/>
</dbReference>
<evidence type="ECO:0000256" key="3">
    <source>
        <dbReference type="ARBA" id="ARBA00023163"/>
    </source>
</evidence>
<comment type="caution">
    <text evidence="5">The sequence shown here is derived from an EMBL/GenBank/DDBJ whole genome shotgun (WGS) entry which is preliminary data.</text>
</comment>
<keyword evidence="2" id="KW-0238">DNA-binding</keyword>
<accession>A0A8J3E0W1</accession>
<reference evidence="5" key="2">
    <citation type="submission" date="2020-09" db="EMBL/GenBank/DDBJ databases">
        <authorList>
            <person name="Sun Q."/>
            <person name="Zhou Y."/>
        </authorList>
    </citation>
    <scope>NUCLEOTIDE SEQUENCE</scope>
    <source>
        <strain evidence="5">CGMCC 1.15371</strain>
    </source>
</reference>
<dbReference type="GO" id="GO:0003700">
    <property type="term" value="F:DNA-binding transcription factor activity"/>
    <property type="evidence" value="ECO:0007669"/>
    <property type="project" value="InterPro"/>
</dbReference>
<keyword evidence="3" id="KW-0804">Transcription</keyword>
<sequence>MVNKPTKQLLERCLFFTVGKLNRILIKITDEEFRFTGLSPTYGFLLMAVNEKREISQKELGEILHLTPSTVTRFIEKLKGKGLVISKQEGRTSLIAPTEKGLQLQKDLESAWDNVHQRYTDILGKQEADQIIALIHEAGEKLEEQT</sequence>
<evidence type="ECO:0000256" key="2">
    <source>
        <dbReference type="ARBA" id="ARBA00023125"/>
    </source>
</evidence>
<dbReference type="PANTHER" id="PTHR42756">
    <property type="entry name" value="TRANSCRIPTIONAL REGULATOR, MARR"/>
    <property type="match status" value="1"/>
</dbReference>
<keyword evidence="6" id="KW-1185">Reference proteome</keyword>
<dbReference type="InterPro" id="IPR036388">
    <property type="entry name" value="WH-like_DNA-bd_sf"/>
</dbReference>
<dbReference type="PANTHER" id="PTHR42756:SF1">
    <property type="entry name" value="TRANSCRIPTIONAL REPRESSOR OF EMRAB OPERON"/>
    <property type="match status" value="1"/>
</dbReference>
<protein>
    <submittedName>
        <fullName evidence="5">MarR family transcriptional regulator</fullName>
    </submittedName>
</protein>
<gene>
    <name evidence="5" type="ORF">GCM10011391_38470</name>
</gene>
<dbReference type="Pfam" id="PF01047">
    <property type="entry name" value="MarR"/>
    <property type="match status" value="1"/>
</dbReference>
<evidence type="ECO:0000256" key="1">
    <source>
        <dbReference type="ARBA" id="ARBA00023015"/>
    </source>
</evidence>
<evidence type="ECO:0000313" key="6">
    <source>
        <dbReference type="Proteomes" id="UP000628775"/>
    </source>
</evidence>
<keyword evidence="1" id="KW-0805">Transcription regulation</keyword>
<proteinExistence type="predicted"/>
<dbReference type="AlphaFoldDB" id="A0A8J3E0W1"/>
<evidence type="ECO:0000259" key="4">
    <source>
        <dbReference type="PROSITE" id="PS50995"/>
    </source>
</evidence>
<dbReference type="Proteomes" id="UP000628775">
    <property type="component" value="Unassembled WGS sequence"/>
</dbReference>
<dbReference type="EMBL" id="BMIR01000031">
    <property type="protein sequence ID" value="GGE55798.1"/>
    <property type="molecule type" value="Genomic_DNA"/>
</dbReference>
<dbReference type="GO" id="GO:0003677">
    <property type="term" value="F:DNA binding"/>
    <property type="evidence" value="ECO:0007669"/>
    <property type="project" value="UniProtKB-KW"/>
</dbReference>
<reference evidence="5" key="1">
    <citation type="journal article" date="2014" name="Int. J. Syst. Evol. Microbiol.">
        <title>Complete genome sequence of Corynebacterium casei LMG S-19264T (=DSM 44701T), isolated from a smear-ripened cheese.</title>
        <authorList>
            <consortium name="US DOE Joint Genome Institute (JGI-PGF)"/>
            <person name="Walter F."/>
            <person name="Albersmeier A."/>
            <person name="Kalinowski J."/>
            <person name="Ruckert C."/>
        </authorList>
    </citation>
    <scope>NUCLEOTIDE SEQUENCE</scope>
    <source>
        <strain evidence="5">CGMCC 1.15371</strain>
    </source>
</reference>
<dbReference type="InterPro" id="IPR000835">
    <property type="entry name" value="HTH_MarR-typ"/>
</dbReference>
<dbReference type="Gene3D" id="1.10.10.10">
    <property type="entry name" value="Winged helix-like DNA-binding domain superfamily/Winged helix DNA-binding domain"/>
    <property type="match status" value="1"/>
</dbReference>
<organism evidence="5 6">
    <name type="scientific">Pullulanibacillus camelliae</name>
    <dbReference type="NCBI Taxonomy" id="1707096"/>
    <lineage>
        <taxon>Bacteria</taxon>
        <taxon>Bacillati</taxon>
        <taxon>Bacillota</taxon>
        <taxon>Bacilli</taxon>
        <taxon>Bacillales</taxon>
        <taxon>Sporolactobacillaceae</taxon>
        <taxon>Pullulanibacillus</taxon>
    </lineage>
</organism>
<dbReference type="PROSITE" id="PS50995">
    <property type="entry name" value="HTH_MARR_2"/>
    <property type="match status" value="1"/>
</dbReference>
<dbReference type="SMART" id="SM00347">
    <property type="entry name" value="HTH_MARR"/>
    <property type="match status" value="1"/>
</dbReference>
<name>A0A8J3E0W1_9BACL</name>
<dbReference type="InterPro" id="IPR036390">
    <property type="entry name" value="WH_DNA-bd_sf"/>
</dbReference>